<name>A0A6G1CIU6_9ORYZ</name>
<evidence type="ECO:0000313" key="2">
    <source>
        <dbReference type="EMBL" id="KAF0900565.1"/>
    </source>
</evidence>
<keyword evidence="3" id="KW-1185">Reference proteome</keyword>
<protein>
    <submittedName>
        <fullName evidence="2">Uncharacterized protein</fullName>
    </submittedName>
</protein>
<proteinExistence type="predicted"/>
<evidence type="ECO:0000313" key="3">
    <source>
        <dbReference type="Proteomes" id="UP000479710"/>
    </source>
</evidence>
<evidence type="ECO:0000256" key="1">
    <source>
        <dbReference type="SAM" id="MobiDB-lite"/>
    </source>
</evidence>
<dbReference type="Proteomes" id="UP000479710">
    <property type="component" value="Unassembled WGS sequence"/>
</dbReference>
<accession>A0A6G1CIU6</accession>
<organism evidence="2 3">
    <name type="scientific">Oryza meyeriana var. granulata</name>
    <dbReference type="NCBI Taxonomy" id="110450"/>
    <lineage>
        <taxon>Eukaryota</taxon>
        <taxon>Viridiplantae</taxon>
        <taxon>Streptophyta</taxon>
        <taxon>Embryophyta</taxon>
        <taxon>Tracheophyta</taxon>
        <taxon>Spermatophyta</taxon>
        <taxon>Magnoliopsida</taxon>
        <taxon>Liliopsida</taxon>
        <taxon>Poales</taxon>
        <taxon>Poaceae</taxon>
        <taxon>BOP clade</taxon>
        <taxon>Oryzoideae</taxon>
        <taxon>Oryzeae</taxon>
        <taxon>Oryzinae</taxon>
        <taxon>Oryza</taxon>
        <taxon>Oryza meyeriana</taxon>
    </lineage>
</organism>
<feature type="region of interest" description="Disordered" evidence="1">
    <location>
        <begin position="1"/>
        <end position="24"/>
    </location>
</feature>
<comment type="caution">
    <text evidence="2">The sequence shown here is derived from an EMBL/GenBank/DDBJ whole genome shotgun (WGS) entry which is preliminary data.</text>
</comment>
<dbReference type="EMBL" id="SPHZ02000009">
    <property type="protein sequence ID" value="KAF0900565.1"/>
    <property type="molecule type" value="Genomic_DNA"/>
</dbReference>
<reference evidence="2 3" key="1">
    <citation type="submission" date="2019-11" db="EMBL/GenBank/DDBJ databases">
        <title>Whole genome sequence of Oryza granulata.</title>
        <authorList>
            <person name="Li W."/>
        </authorList>
    </citation>
    <scope>NUCLEOTIDE SEQUENCE [LARGE SCALE GENOMIC DNA]</scope>
    <source>
        <strain evidence="3">cv. Menghai</strain>
        <tissue evidence="2">Leaf</tissue>
    </source>
</reference>
<dbReference type="AlphaFoldDB" id="A0A6G1CIU6"/>
<sequence length="70" mass="7465">MSFFLLRPPNPAHSYDGEDGASAVSEDEGEVAERLRARAMAEEGSVATSSARINGKHRLNVTHAVAALGW</sequence>
<gene>
    <name evidence="2" type="ORF">E2562_032654</name>
</gene>